<dbReference type="EMBL" id="CAXKWB010003055">
    <property type="protein sequence ID" value="CAL4068286.1"/>
    <property type="molecule type" value="Genomic_DNA"/>
</dbReference>
<organism evidence="3 4">
    <name type="scientific">Meganyctiphanes norvegica</name>
    <name type="common">Northern krill</name>
    <name type="synonym">Thysanopoda norvegica</name>
    <dbReference type="NCBI Taxonomy" id="48144"/>
    <lineage>
        <taxon>Eukaryota</taxon>
        <taxon>Metazoa</taxon>
        <taxon>Ecdysozoa</taxon>
        <taxon>Arthropoda</taxon>
        <taxon>Crustacea</taxon>
        <taxon>Multicrustacea</taxon>
        <taxon>Malacostraca</taxon>
        <taxon>Eumalacostraca</taxon>
        <taxon>Eucarida</taxon>
        <taxon>Euphausiacea</taxon>
        <taxon>Euphausiidae</taxon>
        <taxon>Meganyctiphanes</taxon>
    </lineage>
</organism>
<comment type="caution">
    <text evidence="3">The sequence shown here is derived from an EMBL/GenBank/DDBJ whole genome shotgun (WGS) entry which is preliminary data.</text>
</comment>
<evidence type="ECO:0000256" key="1">
    <source>
        <dbReference type="SAM" id="MobiDB-lite"/>
    </source>
</evidence>
<name>A0AAV2Q2K8_MEGNR</name>
<accession>A0AAV2Q2K8</accession>
<dbReference type="CDD" id="cd00037">
    <property type="entry name" value="CLECT"/>
    <property type="match status" value="1"/>
</dbReference>
<dbReference type="Gene3D" id="3.10.100.10">
    <property type="entry name" value="Mannose-Binding Protein A, subunit A"/>
    <property type="match status" value="1"/>
</dbReference>
<feature type="region of interest" description="Disordered" evidence="1">
    <location>
        <begin position="94"/>
        <end position="114"/>
    </location>
</feature>
<dbReference type="InterPro" id="IPR016187">
    <property type="entry name" value="CTDL_fold"/>
</dbReference>
<evidence type="ECO:0000313" key="4">
    <source>
        <dbReference type="Proteomes" id="UP001497623"/>
    </source>
</evidence>
<dbReference type="InterPro" id="IPR016186">
    <property type="entry name" value="C-type_lectin-like/link_sf"/>
</dbReference>
<dbReference type="SUPFAM" id="SSF56436">
    <property type="entry name" value="C-type lectin-like"/>
    <property type="match status" value="1"/>
</dbReference>
<sequence>YNGKTGTLVEMGEEIFYLNEILVTWHEAKRSCENEGMFLAEPEDVLGLREHCDVHYWIGGQGNGNEFIWDTSSETVYPNQPTMWQQQHPTDVTDSFCTDFRPETDPGPLASIEC</sequence>
<proteinExistence type="predicted"/>
<dbReference type="PROSITE" id="PS50041">
    <property type="entry name" value="C_TYPE_LECTIN_2"/>
    <property type="match status" value="1"/>
</dbReference>
<feature type="domain" description="C-type lectin" evidence="2">
    <location>
        <begin position="11"/>
        <end position="114"/>
    </location>
</feature>
<dbReference type="InterPro" id="IPR001304">
    <property type="entry name" value="C-type_lectin-like"/>
</dbReference>
<feature type="non-terminal residue" evidence="3">
    <location>
        <position position="114"/>
    </location>
</feature>
<dbReference type="Proteomes" id="UP001497623">
    <property type="component" value="Unassembled WGS sequence"/>
</dbReference>
<keyword evidence="4" id="KW-1185">Reference proteome</keyword>
<evidence type="ECO:0000313" key="3">
    <source>
        <dbReference type="EMBL" id="CAL4068286.1"/>
    </source>
</evidence>
<dbReference type="AlphaFoldDB" id="A0AAV2Q2K8"/>
<feature type="non-terminal residue" evidence="3">
    <location>
        <position position="1"/>
    </location>
</feature>
<gene>
    <name evidence="3" type="ORF">MNOR_LOCUS7088</name>
</gene>
<evidence type="ECO:0000259" key="2">
    <source>
        <dbReference type="PROSITE" id="PS50041"/>
    </source>
</evidence>
<protein>
    <recommendedName>
        <fullName evidence="2">C-type lectin domain-containing protein</fullName>
    </recommendedName>
</protein>
<reference evidence="3 4" key="1">
    <citation type="submission" date="2024-05" db="EMBL/GenBank/DDBJ databases">
        <authorList>
            <person name="Wallberg A."/>
        </authorList>
    </citation>
    <scope>NUCLEOTIDE SEQUENCE [LARGE SCALE GENOMIC DNA]</scope>
</reference>